<keyword evidence="1" id="KW-0328">Glycosyltransferase</keyword>
<dbReference type="Pfam" id="PF00591">
    <property type="entry name" value="Glycos_transf_3"/>
    <property type="match status" value="1"/>
</dbReference>
<dbReference type="AlphaFoldDB" id="A0A2H0XAN8"/>
<evidence type="ECO:0000313" key="5">
    <source>
        <dbReference type="Proteomes" id="UP000231414"/>
    </source>
</evidence>
<dbReference type="SUPFAM" id="SSF52418">
    <property type="entry name" value="Nucleoside phosphorylase/phosphoribosyltransferase catalytic domain"/>
    <property type="match status" value="1"/>
</dbReference>
<sequence length="448" mass="49285">MQQKTKEERKMNITNIKLNGKYQPQLDMANRLGYEYEPNLPRAMSRHLESFSLSEIDALVKCGNSLSFVQAYAGMGWVLAATNNKFRQKYYPRSSYEEAISKGSAFLQLMAVKESLVGITAEEVAGVVACGLTDLLVAPRLEYAVETCGMGGDRGWGTKAVKTINASTLSAVVMASLGITALKHGSYGNTTRIGSTDVPVCFGANICSNSRQQIADLIAKVGFWYSDAHAVKTLHYLSHLLMIETINHIVGPMTTPISADTQLYKVMGVNHFVHPQVIAQAYALLHREGLLNVGRATIVCGLSASRQISRAQINNPRVVKDLAFLDEVSPHSTLLSVAEGGRFLGNFVVDTADFGVTVRESKIQVPNSTEALMEANRQAITGENKDLADYLAANAGLALWTYYRGDLEFSHLPEYVRQCQEAIYSGRAYAKLMEYVEATRREKINMFV</sequence>
<dbReference type="GO" id="GO:0000162">
    <property type="term" value="P:L-tryptophan biosynthetic process"/>
    <property type="evidence" value="ECO:0007669"/>
    <property type="project" value="InterPro"/>
</dbReference>
<evidence type="ECO:0000256" key="2">
    <source>
        <dbReference type="ARBA" id="ARBA00022679"/>
    </source>
</evidence>
<gene>
    <name evidence="4" type="ORF">COT52_00055</name>
</gene>
<dbReference type="InterPro" id="IPR000312">
    <property type="entry name" value="Glycosyl_Trfase_fam3"/>
</dbReference>
<keyword evidence="2" id="KW-0808">Transferase</keyword>
<dbReference type="PANTHER" id="PTHR43285:SF2">
    <property type="entry name" value="ANTHRANILATE PHOSPHORIBOSYLTRANSFERASE"/>
    <property type="match status" value="1"/>
</dbReference>
<reference evidence="5" key="1">
    <citation type="submission" date="2017-09" db="EMBL/GenBank/DDBJ databases">
        <title>Depth-based differentiation of microbial function through sediment-hosted aquifers and enrichment of novel symbionts in the deep terrestrial subsurface.</title>
        <authorList>
            <person name="Probst A.J."/>
            <person name="Ladd B."/>
            <person name="Jarett J.K."/>
            <person name="Geller-Mcgrath D.E."/>
            <person name="Sieber C.M.K."/>
            <person name="Emerson J.B."/>
            <person name="Anantharaman K."/>
            <person name="Thomas B.C."/>
            <person name="Malmstrom R."/>
            <person name="Stieglmeier M."/>
            <person name="Klingl A."/>
            <person name="Woyke T."/>
            <person name="Ryan C.M."/>
            <person name="Banfield J.F."/>
        </authorList>
    </citation>
    <scope>NUCLEOTIDE SEQUENCE [LARGE SCALE GENOMIC DNA]</scope>
</reference>
<proteinExistence type="predicted"/>
<dbReference type="GO" id="GO:0004048">
    <property type="term" value="F:anthranilate phosphoribosyltransferase activity"/>
    <property type="evidence" value="ECO:0007669"/>
    <property type="project" value="InterPro"/>
</dbReference>
<comment type="caution">
    <text evidence="4">The sequence shown here is derived from an EMBL/GenBank/DDBJ whole genome shotgun (WGS) entry which is preliminary data.</text>
</comment>
<name>A0A2H0XAN8_UNCKA</name>
<evidence type="ECO:0000259" key="3">
    <source>
        <dbReference type="Pfam" id="PF00591"/>
    </source>
</evidence>
<dbReference type="GO" id="GO:0005829">
    <property type="term" value="C:cytosol"/>
    <property type="evidence" value="ECO:0007669"/>
    <property type="project" value="TreeGrafter"/>
</dbReference>
<dbReference type="Gene3D" id="3.40.1030.10">
    <property type="entry name" value="Nucleoside phosphorylase/phosphoribosyltransferase catalytic domain"/>
    <property type="match status" value="1"/>
</dbReference>
<protein>
    <recommendedName>
        <fullName evidence="3">Glycosyl transferase family 3 domain-containing protein</fullName>
    </recommendedName>
</protein>
<dbReference type="Proteomes" id="UP000231414">
    <property type="component" value="Unassembled WGS sequence"/>
</dbReference>
<dbReference type="EMBL" id="PEYW01000001">
    <property type="protein sequence ID" value="PIS21158.1"/>
    <property type="molecule type" value="Genomic_DNA"/>
</dbReference>
<feature type="domain" description="Glycosyl transferase family 3" evidence="3">
    <location>
        <begin position="144"/>
        <end position="288"/>
    </location>
</feature>
<accession>A0A2H0XAN8</accession>
<dbReference type="InterPro" id="IPR005940">
    <property type="entry name" value="Anthranilate_Pribosyl_Tfrase"/>
</dbReference>
<evidence type="ECO:0000256" key="1">
    <source>
        <dbReference type="ARBA" id="ARBA00022676"/>
    </source>
</evidence>
<organism evidence="4 5">
    <name type="scientific">candidate division WWE3 bacterium CG08_land_8_20_14_0_20_43_13</name>
    <dbReference type="NCBI Taxonomy" id="1975087"/>
    <lineage>
        <taxon>Bacteria</taxon>
        <taxon>Katanobacteria</taxon>
    </lineage>
</organism>
<dbReference type="PANTHER" id="PTHR43285">
    <property type="entry name" value="ANTHRANILATE PHOSPHORIBOSYLTRANSFERASE"/>
    <property type="match status" value="1"/>
</dbReference>
<dbReference type="InterPro" id="IPR035902">
    <property type="entry name" value="Nuc_phospho_transferase"/>
</dbReference>
<evidence type="ECO:0000313" key="4">
    <source>
        <dbReference type="EMBL" id="PIS21158.1"/>
    </source>
</evidence>